<feature type="repeat" description="ANK" evidence="3">
    <location>
        <begin position="900"/>
        <end position="932"/>
    </location>
</feature>
<dbReference type="OrthoDB" id="4220397at2759"/>
<keyword evidence="5" id="KW-1133">Transmembrane helix</keyword>
<evidence type="ECO:0000256" key="1">
    <source>
        <dbReference type="ARBA" id="ARBA00022737"/>
    </source>
</evidence>
<dbReference type="InterPro" id="IPR036770">
    <property type="entry name" value="Ankyrin_rpt-contain_sf"/>
</dbReference>
<evidence type="ECO:0000256" key="3">
    <source>
        <dbReference type="PROSITE-ProRule" id="PRU00023"/>
    </source>
</evidence>
<dbReference type="SMART" id="SM00248">
    <property type="entry name" value="ANK"/>
    <property type="match status" value="19"/>
</dbReference>
<dbReference type="AlphaFoldDB" id="B6Q426"/>
<sequence length="1279" mass="142117">MAYTEKDDESEQFLTPSYSEISEAVRKATNEYGLCRDRVWAVARSHPQKENVLPYLMQRRVEEPMNGHRDHDQCEFGFCEHSQLDFTKVAQRHESKACADYPCKLLRNHFPRATLEEATKSKKLTAWALNGRSMIKPPLPFMAISHVWSDGTGAGANWSRGEVNRCLYDYFKGIAERFQCHGIWWDAICIPEDKAARSIAINRMHVNYEEARFTLVHDCYLREWEWFDAETACFAIIMSPWFSRGWTALELAQSRKVKVIFKDSVIKDLDEDILANPQSIRHQIGSELISNLRQGTVTTVNDLLQVLHSRSTSWRRDMAIISALLAKVPLDSNASQKKIYQDILRKIGRVSHDQLFHKSPTMSDGFGWCPASLLDMHISPTEPMLRVLESGGVVGPWRVIHRLGDIPPEIYHWKDIHAMVVPKLRLAVQDPDNHLLLAEPATVTGFQENADLINRALLVKRLDDSVYQLVGSLYLQSPLDISGRNEGPVDVTICHGNDIGNDLDETHNKVKSSRQPNLQKQRTVSPDSNNEEALLWAAEKGDHDLVQLLLQNGTHHSPRDGEGQTPLFHAVINGHKETAKILLEQGANPNVKDNRSWTVLHHVSWLYLDGVEVDLLERCDCDSEDRLGQRAIHLAADRGNQEIIAQLLSRGANPNAQCDYGQTALHRAAFAGSVSIVRHLLSKNANPKIQDFLGQIPMHLAAKYGYKEVVKQLIKASPDAIDRVDGQGCTPLHLAAQVGDKVLVQLFLEKGATSLGLSNNEGWRPLHLAAEGGYETTMRLLQEVEGNASCSDTWKLLHAAVKGDLEDIIRELLRENSMDLYINPAELHADSRQRRLPLHVAAERGRERAARLLLQEGASISVIDDYGRPALLVAATHGHAGVVKLLLEYGADVNATDCWEMYSALDLAVDHDHESVVRLLLERGASLKPRGTHNPLLNAIRNGHRDVVELLLKNGSDVNATSGPSSRQLGATEPLENLPLFAGIQHRQIETVELLLQNGASITKTNSNGKEPIEYAIHMGCEEIVNLLLENGAKVDAEYTSGWTPLLQAAFLGSPNIVRLLLAKGANIEVENNLKRTSLYISVHQGHKDVVELLLQKGCNVDPIRDGETPLLSAAKHGHTEIIMLLLKSGADIEAQDAVGETPLFAAISHGHKDAVKVLLDSGAACHVIYNFGVNPLSTIIQNGHEDIAKLLIEKGHCDPGFIEALVLWWSTPFAKIVVMGTAPLLLLICLLLEFWFETGSTAVLCLMLCLIVVVHVLGGPSKDALREGEDHDIDPALW</sequence>
<feature type="compositionally biased region" description="Polar residues" evidence="4">
    <location>
        <begin position="513"/>
        <end position="528"/>
    </location>
</feature>
<keyword evidence="2 3" id="KW-0040">ANK repeat</keyword>
<dbReference type="PRINTS" id="PR01415">
    <property type="entry name" value="ANKYRIN"/>
</dbReference>
<dbReference type="GO" id="GO:0005737">
    <property type="term" value="C:cytoplasm"/>
    <property type="evidence" value="ECO:0007669"/>
    <property type="project" value="TreeGrafter"/>
</dbReference>
<organism evidence="7 8">
    <name type="scientific">Talaromyces marneffei (strain ATCC 18224 / CBS 334.59 / QM 7333)</name>
    <name type="common">Penicillium marneffei</name>
    <dbReference type="NCBI Taxonomy" id="441960"/>
    <lineage>
        <taxon>Eukaryota</taxon>
        <taxon>Fungi</taxon>
        <taxon>Dikarya</taxon>
        <taxon>Ascomycota</taxon>
        <taxon>Pezizomycotina</taxon>
        <taxon>Eurotiomycetes</taxon>
        <taxon>Eurotiomycetidae</taxon>
        <taxon>Eurotiales</taxon>
        <taxon>Trichocomaceae</taxon>
        <taxon>Talaromyces</taxon>
        <taxon>Talaromyces sect. Talaromyces</taxon>
    </lineage>
</organism>
<dbReference type="Pfam" id="PF00023">
    <property type="entry name" value="Ank"/>
    <property type="match status" value="1"/>
</dbReference>
<feature type="repeat" description="ANK" evidence="3">
    <location>
        <begin position="562"/>
        <end position="594"/>
    </location>
</feature>
<keyword evidence="1" id="KW-0677">Repeat</keyword>
<keyword evidence="5" id="KW-0472">Membrane</keyword>
<gene>
    <name evidence="7" type="ORF">PMAA_030140</name>
</gene>
<feature type="repeat" description="ANK" evidence="3">
    <location>
        <begin position="627"/>
        <end position="659"/>
    </location>
</feature>
<feature type="repeat" description="ANK" evidence="3">
    <location>
        <begin position="1106"/>
        <end position="1138"/>
    </location>
</feature>
<feature type="repeat" description="ANK" evidence="3">
    <location>
        <begin position="693"/>
        <end position="719"/>
    </location>
</feature>
<evidence type="ECO:0000259" key="6">
    <source>
        <dbReference type="Pfam" id="PF06985"/>
    </source>
</evidence>
<dbReference type="InterPro" id="IPR010730">
    <property type="entry name" value="HET"/>
</dbReference>
<evidence type="ECO:0000256" key="2">
    <source>
        <dbReference type="ARBA" id="ARBA00023043"/>
    </source>
</evidence>
<dbReference type="HOGENOM" id="CLU_005897_0_0_1"/>
<reference evidence="8" key="1">
    <citation type="journal article" date="2015" name="Genome Announc.">
        <title>Genome sequence of the AIDS-associated pathogen Penicillium marneffei (ATCC18224) and its near taxonomic relative Talaromyces stipitatus (ATCC10500).</title>
        <authorList>
            <person name="Nierman W.C."/>
            <person name="Fedorova-Abrams N.D."/>
            <person name="Andrianopoulos A."/>
        </authorList>
    </citation>
    <scope>NUCLEOTIDE SEQUENCE [LARGE SCALE GENOMIC DNA]</scope>
    <source>
        <strain evidence="8">ATCC 18224 / CBS 334.59 / QM 7333</strain>
    </source>
</reference>
<feature type="repeat" description="ANK" evidence="3">
    <location>
        <begin position="1139"/>
        <end position="1164"/>
    </location>
</feature>
<protein>
    <submittedName>
        <fullName evidence="7">Ankyrin repeat-containing protein, putative</fullName>
    </submittedName>
</protein>
<accession>B6Q426</accession>
<dbReference type="PROSITE" id="PS50297">
    <property type="entry name" value="ANK_REP_REGION"/>
    <property type="match status" value="14"/>
</dbReference>
<feature type="repeat" description="ANK" evidence="3">
    <location>
        <begin position="1074"/>
        <end position="1106"/>
    </location>
</feature>
<dbReference type="STRING" id="441960.B6Q426"/>
<dbReference type="PANTHER" id="PTHR24198">
    <property type="entry name" value="ANKYRIN REPEAT AND PROTEIN KINASE DOMAIN-CONTAINING PROTEIN"/>
    <property type="match status" value="1"/>
</dbReference>
<dbReference type="Pfam" id="PF06985">
    <property type="entry name" value="HET"/>
    <property type="match status" value="1"/>
</dbReference>
<evidence type="ECO:0000256" key="5">
    <source>
        <dbReference type="SAM" id="Phobius"/>
    </source>
</evidence>
<proteinExistence type="predicted"/>
<feature type="repeat" description="ANK" evidence="3">
    <location>
        <begin position="866"/>
        <end position="898"/>
    </location>
</feature>
<feature type="transmembrane region" description="Helical" evidence="5">
    <location>
        <begin position="1240"/>
        <end position="1259"/>
    </location>
</feature>
<feature type="repeat" description="ANK" evidence="3">
    <location>
        <begin position="833"/>
        <end position="865"/>
    </location>
</feature>
<feature type="repeat" description="ANK" evidence="3">
    <location>
        <begin position="529"/>
        <end position="561"/>
    </location>
</feature>
<dbReference type="EMBL" id="DS995899">
    <property type="protein sequence ID" value="EEA28198.1"/>
    <property type="molecule type" value="Genomic_DNA"/>
</dbReference>
<evidence type="ECO:0000313" key="8">
    <source>
        <dbReference type="Proteomes" id="UP000001294"/>
    </source>
</evidence>
<keyword evidence="5" id="KW-0812">Transmembrane</keyword>
<feature type="repeat" description="ANK" evidence="3">
    <location>
        <begin position="1008"/>
        <end position="1040"/>
    </location>
</feature>
<dbReference type="InterPro" id="IPR002110">
    <property type="entry name" value="Ankyrin_rpt"/>
</dbReference>
<dbReference type="SUPFAM" id="SSF48403">
    <property type="entry name" value="Ankyrin repeat"/>
    <property type="match status" value="2"/>
</dbReference>
<feature type="domain" description="Heterokaryon incompatibility" evidence="6">
    <location>
        <begin position="141"/>
        <end position="216"/>
    </location>
</feature>
<keyword evidence="8" id="KW-1185">Reference proteome</keyword>
<dbReference type="PANTHER" id="PTHR24198:SF165">
    <property type="entry name" value="ANKYRIN REPEAT-CONTAINING PROTEIN-RELATED"/>
    <property type="match status" value="1"/>
</dbReference>
<evidence type="ECO:0000313" key="7">
    <source>
        <dbReference type="EMBL" id="EEA28198.1"/>
    </source>
</evidence>
<dbReference type="PhylomeDB" id="B6Q426"/>
<name>B6Q426_TALMQ</name>
<feature type="transmembrane region" description="Helical" evidence="5">
    <location>
        <begin position="1207"/>
        <end position="1233"/>
    </location>
</feature>
<feature type="region of interest" description="Disordered" evidence="4">
    <location>
        <begin position="504"/>
        <end position="529"/>
    </location>
</feature>
<dbReference type="PROSITE" id="PS50088">
    <property type="entry name" value="ANK_REPEAT"/>
    <property type="match status" value="16"/>
</dbReference>
<feature type="repeat" description="ANK" evidence="3">
    <location>
        <begin position="660"/>
        <end position="692"/>
    </location>
</feature>
<dbReference type="Gene3D" id="1.25.40.20">
    <property type="entry name" value="Ankyrin repeat-containing domain"/>
    <property type="match status" value="7"/>
</dbReference>
<feature type="repeat" description="ANK" evidence="3">
    <location>
        <begin position="931"/>
        <end position="963"/>
    </location>
</feature>
<feature type="repeat" description="ANK" evidence="3">
    <location>
        <begin position="1041"/>
        <end position="1073"/>
    </location>
</feature>
<dbReference type="VEuPathDB" id="FungiDB:PMAA_030140"/>
<feature type="repeat" description="ANK" evidence="3">
    <location>
        <begin position="761"/>
        <end position="793"/>
    </location>
</feature>
<evidence type="ECO:0000256" key="4">
    <source>
        <dbReference type="SAM" id="MobiDB-lite"/>
    </source>
</evidence>
<dbReference type="Pfam" id="PF12796">
    <property type="entry name" value="Ank_2"/>
    <property type="match status" value="7"/>
</dbReference>
<feature type="repeat" description="ANK" evidence="3">
    <location>
        <begin position="727"/>
        <end position="752"/>
    </location>
</feature>
<dbReference type="Proteomes" id="UP000001294">
    <property type="component" value="Unassembled WGS sequence"/>
</dbReference>